<sequence>MPALEDISTFNFSSDHEDDNEEADRQYGYNNPSQSCSYHKNHKDHLLDQVIRDLHLTTQTTIISKNLEEHGFVITIHQRTNHKDLQNYLFACFLSQEEPKKVIHALKDPSWIEAMQLFFAYASFKDIVVYQMDVKSAFLYGKIKEEVYVCQPPGFEDPDFLDKVYNVEKALYRLHQAHRACQDKYVTKILKKYGFTKVKNASTTMETQKPLLKDEHGEEVDVYMYRSMIGSLMYLTSLRPDIMFAFWTTTKARTINKEAQIHAKVDGKKVIIHEVSIKRDLQFGDEEGVDYLPTATIFEQLSLIGNLDNESGKILMYPSLVRAATTASSLEADQDIGNINKTQSKVTPNESSSQGIDLGGGPRCQEAMKDTVTQTRVLYLEKTETTQALDIDSLKRKVKKLEKKQRSRTHKLKSLYKVGQTARVESSDDNEDLGEDASKQEKINDIDADEGITLVSTHDDANKDLYGEEVFVAKTR</sequence>
<comment type="caution">
    <text evidence="3">The sequence shown here is derived from an EMBL/GenBank/DDBJ whole genome shotgun (WGS) entry which is preliminary data.</text>
</comment>
<dbReference type="EMBL" id="BKCJ010001936">
    <property type="protein sequence ID" value="GEU45090.1"/>
    <property type="molecule type" value="Genomic_DNA"/>
</dbReference>
<accession>A0A6L2K8J8</accession>
<dbReference type="AlphaFoldDB" id="A0A6L2K8J8"/>
<proteinExistence type="predicted"/>
<gene>
    <name evidence="3" type="ORF">Tci_017068</name>
</gene>
<dbReference type="Pfam" id="PF07727">
    <property type="entry name" value="RVT_2"/>
    <property type="match status" value="1"/>
</dbReference>
<protein>
    <submittedName>
        <fullName evidence="3">Ribonuclease H-like domain-containing protein</fullName>
    </submittedName>
</protein>
<feature type="compositionally biased region" description="Polar residues" evidence="1">
    <location>
        <begin position="341"/>
        <end position="355"/>
    </location>
</feature>
<feature type="region of interest" description="Disordered" evidence="1">
    <location>
        <begin position="420"/>
        <end position="445"/>
    </location>
</feature>
<feature type="compositionally biased region" description="Basic and acidic residues" evidence="1">
    <location>
        <begin position="436"/>
        <end position="445"/>
    </location>
</feature>
<organism evidence="3">
    <name type="scientific">Tanacetum cinerariifolium</name>
    <name type="common">Dalmatian daisy</name>
    <name type="synonym">Chrysanthemum cinerariifolium</name>
    <dbReference type="NCBI Taxonomy" id="118510"/>
    <lineage>
        <taxon>Eukaryota</taxon>
        <taxon>Viridiplantae</taxon>
        <taxon>Streptophyta</taxon>
        <taxon>Embryophyta</taxon>
        <taxon>Tracheophyta</taxon>
        <taxon>Spermatophyta</taxon>
        <taxon>Magnoliopsida</taxon>
        <taxon>eudicotyledons</taxon>
        <taxon>Gunneridae</taxon>
        <taxon>Pentapetalae</taxon>
        <taxon>asterids</taxon>
        <taxon>campanulids</taxon>
        <taxon>Asterales</taxon>
        <taxon>Asteraceae</taxon>
        <taxon>Asteroideae</taxon>
        <taxon>Anthemideae</taxon>
        <taxon>Anthemidinae</taxon>
        <taxon>Tanacetum</taxon>
    </lineage>
</organism>
<dbReference type="InterPro" id="IPR013103">
    <property type="entry name" value="RVT_2"/>
</dbReference>
<evidence type="ECO:0000259" key="2">
    <source>
        <dbReference type="Pfam" id="PF07727"/>
    </source>
</evidence>
<reference evidence="3" key="1">
    <citation type="journal article" date="2019" name="Sci. Rep.">
        <title>Draft genome of Tanacetum cinerariifolium, the natural source of mosquito coil.</title>
        <authorList>
            <person name="Yamashiro T."/>
            <person name="Shiraishi A."/>
            <person name="Satake H."/>
            <person name="Nakayama K."/>
        </authorList>
    </citation>
    <scope>NUCLEOTIDE SEQUENCE</scope>
</reference>
<evidence type="ECO:0000256" key="1">
    <source>
        <dbReference type="SAM" id="MobiDB-lite"/>
    </source>
</evidence>
<feature type="domain" description="Reverse transcriptase Ty1/copia-type" evidence="2">
    <location>
        <begin position="113"/>
        <end position="199"/>
    </location>
</feature>
<evidence type="ECO:0000313" key="3">
    <source>
        <dbReference type="EMBL" id="GEU45090.1"/>
    </source>
</evidence>
<feature type="region of interest" description="Disordered" evidence="1">
    <location>
        <begin position="1"/>
        <end position="27"/>
    </location>
</feature>
<feature type="region of interest" description="Disordered" evidence="1">
    <location>
        <begin position="341"/>
        <end position="363"/>
    </location>
</feature>
<name>A0A6L2K8J8_TANCI</name>